<feature type="compositionally biased region" description="Basic residues" evidence="9">
    <location>
        <begin position="2181"/>
        <end position="2190"/>
    </location>
</feature>
<dbReference type="CDD" id="cd08379">
    <property type="entry name" value="C2D_MCTP_PRT_plant"/>
    <property type="match status" value="1"/>
</dbReference>
<proteinExistence type="inferred from homology"/>
<gene>
    <name evidence="12" type="ORF">HID58_035835</name>
</gene>
<protein>
    <recommendedName>
        <fullName evidence="11">C2 domain-containing protein</fullName>
    </recommendedName>
</protein>
<evidence type="ECO:0000256" key="2">
    <source>
        <dbReference type="ARBA" id="ARBA00007923"/>
    </source>
</evidence>
<feature type="transmembrane region" description="Helical" evidence="10">
    <location>
        <begin position="2964"/>
        <end position="2992"/>
    </location>
</feature>
<evidence type="ECO:0000256" key="1">
    <source>
        <dbReference type="ARBA" id="ARBA00004141"/>
    </source>
</evidence>
<feature type="transmembrane region" description="Helical" evidence="10">
    <location>
        <begin position="28"/>
        <end position="47"/>
    </location>
</feature>
<dbReference type="PANTHER" id="PTHR12203:SF74">
    <property type="entry name" value="GLYCOSYLTRANSFERASE"/>
    <property type="match status" value="1"/>
</dbReference>
<dbReference type="InterPro" id="IPR051091">
    <property type="entry name" value="O-Glucosyltr/Glycosyltrsf_90"/>
</dbReference>
<dbReference type="InterPro" id="IPR006598">
    <property type="entry name" value="CAP10"/>
</dbReference>
<dbReference type="PROSITE" id="PS50004">
    <property type="entry name" value="C2"/>
    <property type="match status" value="4"/>
</dbReference>
<dbReference type="PANTHER" id="PTHR12203">
    <property type="entry name" value="KDEL LYS-ASP-GLU-LEU CONTAINING - RELATED"/>
    <property type="match status" value="1"/>
</dbReference>
<feature type="transmembrane region" description="Helical" evidence="10">
    <location>
        <begin position="1561"/>
        <end position="1584"/>
    </location>
</feature>
<dbReference type="InterPro" id="IPR013583">
    <property type="entry name" value="MCTP_C"/>
</dbReference>
<keyword evidence="7 10" id="KW-0472">Membrane</keyword>
<evidence type="ECO:0000256" key="6">
    <source>
        <dbReference type="ARBA" id="ARBA00022989"/>
    </source>
</evidence>
<dbReference type="InterPro" id="IPR000008">
    <property type="entry name" value="C2_dom"/>
</dbReference>
<dbReference type="SMART" id="SM00239">
    <property type="entry name" value="C2"/>
    <property type="match status" value="4"/>
</dbReference>
<evidence type="ECO:0000256" key="9">
    <source>
        <dbReference type="SAM" id="MobiDB-lite"/>
    </source>
</evidence>
<dbReference type="SMART" id="SM00672">
    <property type="entry name" value="CAP10"/>
    <property type="match status" value="4"/>
</dbReference>
<feature type="domain" description="C2" evidence="11">
    <location>
        <begin position="2013"/>
        <end position="2140"/>
    </location>
</feature>
<dbReference type="SUPFAM" id="SSF49562">
    <property type="entry name" value="C2 domain (Calcium/lipid-binding domain, CaLB)"/>
    <property type="match status" value="4"/>
</dbReference>
<keyword evidence="3 10" id="KW-0812">Transmembrane</keyword>
<name>A0ABQ8C614_BRANA</name>
<dbReference type="Pfam" id="PF05686">
    <property type="entry name" value="Glyco_transf_90"/>
    <property type="match status" value="4"/>
</dbReference>
<dbReference type="Gene3D" id="2.60.40.150">
    <property type="entry name" value="C2 domain"/>
    <property type="match status" value="4"/>
</dbReference>
<dbReference type="CDD" id="cd08378">
    <property type="entry name" value="C2B_MCTP_PRT_plant"/>
    <property type="match status" value="1"/>
</dbReference>
<feature type="coiled-coil region" evidence="8">
    <location>
        <begin position="976"/>
        <end position="1003"/>
    </location>
</feature>
<dbReference type="InterPro" id="IPR047255">
    <property type="entry name" value="C2D_MCTP_PRT_plant"/>
</dbReference>
<dbReference type="Proteomes" id="UP000824890">
    <property type="component" value="Unassembled WGS sequence"/>
</dbReference>
<evidence type="ECO:0000256" key="8">
    <source>
        <dbReference type="SAM" id="Coils"/>
    </source>
</evidence>
<keyword evidence="13" id="KW-1185">Reference proteome</keyword>
<dbReference type="InterPro" id="IPR047257">
    <property type="entry name" value="C2B_MCTP_PRT_plant"/>
</dbReference>
<dbReference type="CDD" id="cd04019">
    <property type="entry name" value="C2C_MCTP_PRT_plant"/>
    <property type="match status" value="1"/>
</dbReference>
<comment type="similarity">
    <text evidence="2">Belongs to the MCTP family.</text>
</comment>
<feature type="compositionally biased region" description="Low complexity" evidence="9">
    <location>
        <begin position="2227"/>
        <end position="2237"/>
    </location>
</feature>
<evidence type="ECO:0000313" key="12">
    <source>
        <dbReference type="EMBL" id="KAH0912514.1"/>
    </source>
</evidence>
<keyword evidence="8" id="KW-0175">Coiled coil</keyword>
<feature type="domain" description="C2" evidence="11">
    <location>
        <begin position="2597"/>
        <end position="2718"/>
    </location>
</feature>
<feature type="domain" description="C2" evidence="11">
    <location>
        <begin position="2438"/>
        <end position="2558"/>
    </location>
</feature>
<keyword evidence="6 10" id="KW-1133">Transmembrane helix</keyword>
<evidence type="ECO:0000313" key="13">
    <source>
        <dbReference type="Proteomes" id="UP000824890"/>
    </source>
</evidence>
<comment type="caution">
    <text evidence="12">The sequence shown here is derived from an EMBL/GenBank/DDBJ whole genome shotgun (WGS) entry which is preliminary data.</text>
</comment>
<accession>A0ABQ8C614</accession>
<feature type="region of interest" description="Disordered" evidence="9">
    <location>
        <begin position="2173"/>
        <end position="2251"/>
    </location>
</feature>
<organism evidence="12 13">
    <name type="scientific">Brassica napus</name>
    <name type="common">Rape</name>
    <dbReference type="NCBI Taxonomy" id="3708"/>
    <lineage>
        <taxon>Eukaryota</taxon>
        <taxon>Viridiplantae</taxon>
        <taxon>Streptophyta</taxon>
        <taxon>Embryophyta</taxon>
        <taxon>Tracheophyta</taxon>
        <taxon>Spermatophyta</taxon>
        <taxon>Magnoliopsida</taxon>
        <taxon>eudicotyledons</taxon>
        <taxon>Gunneridae</taxon>
        <taxon>Pentapetalae</taxon>
        <taxon>rosids</taxon>
        <taxon>malvids</taxon>
        <taxon>Brassicales</taxon>
        <taxon>Brassicaceae</taxon>
        <taxon>Brassiceae</taxon>
        <taxon>Brassica</taxon>
    </lineage>
</organism>
<evidence type="ECO:0000256" key="5">
    <source>
        <dbReference type="ARBA" id="ARBA00022837"/>
    </source>
</evidence>
<evidence type="ECO:0000259" key="11">
    <source>
        <dbReference type="PROSITE" id="PS50004"/>
    </source>
</evidence>
<feature type="transmembrane region" description="Helical" evidence="10">
    <location>
        <begin position="1044"/>
        <end position="1066"/>
    </location>
</feature>
<sequence>MHQRGKRSMKLNNNDEQHKVVSLLGKNVVKATVFIVVSLFILGYLHFNDSADFKLITKINVPKFPNQCGAVQNQSHQVHVSQNLASRLNLNRSKQTTCPSYFRWIHEDLRPWKATGITRDMVEKAGRTAHFRLVIHGGKAYVKRYKKSIQTRADFTLWGILQLLRWYPGRLPDLELMFDADDRPIVRSDDFKGQNMDPPPLFRYCSDDASLDIVFPDWSFWGWAEINIEPWGKSLEAIKKGNNITQWKDRVAYAYWKGNPDVDPGRKDLLKCNVSEHEDWNTRLYIQDWDKESKEGFKNSNLENQCTHRYKIYIEGWAWSVSEKYIMACDSMTLYVKPRFYDFYIRGMMPLQHYWPIRDDSKCTSLKFAVHWGNTHVDKAREIGEVGSRFIREEVNMKYVYDYMFHLLNEYAKLLKFKPEFPSDAEEITPDSMGCPATERWRDFMAESMVISPSEELPCEMLPPYDRLALKEVLEKKANLTRQVELYVVRSTRFQHQKQQSVVSLCSKLANSWVTTTIFIFIFFILLLGASHCRLDMVAINTSTLQVSSIFSKNINKTTIPKIITKIPLDCTLLNNNMTQTCPSNYPTKFEPAISSSETCPDYFRWIQQDLKVWQETGITRETLERAKPNAHFRLVIKSGRLYVDHYDKAYQTRDVFTIWGILQLLRMYPGQVPDLELLFLCHDRPGIWKKYFRKEDNATWPPPPLFHYCGHRDAYDIVFPDWSFWGWPEVNIKEWNKLSVAIKEGNKKVKWEDRVPYAYWKGNPMVSIARRNFMTCNVSDKYDPMVRLYVQDWKRETRAGFKGSNLEDQCTHRYKIYIEGNAWSVSEKYILACDSMTLLIKPEFYDFFVRSMIPMEHYWPIRPNNCVDLKFAVEWGNNNTDKAQVIGRQGSEYMMKNLEMKYVYDYMLYMLQGYGKLMKLDVTVPENATEVCSETMACPITDGGLIRQCMDDSLVMSPSVKPACDLPQPYGDGELKRFLEKQENAEREVEKWTDEYWEVQSKILQQEDKHVAQATEDHHHQRQQNLATSLSSKLAKTWITTKIYIFVLFIFLLCASLSWIFTFVLGESRFQVTSVFTRNTNKSATTTTNIPKIIIKIPLNCTLLNNNTTQTCPSNYPTKFEPAISSSETCPDYFRWIHRDFKVWQKTGITRDTLEKARPHAHFRVVIKSGRLYVHQYEKAFQTRDVFTIWGILQLLRMYPGQIPDLELLFLCHDKPAIWKRDFKKDTWPPPPLFHYCGHRDAYDIVFPDWSFWELNIKEWNKLSVALKEGNKRVKWEDRIPYAYWKGNPNVSPVRGELMRCNFSDKYDPMVRLYVQDWRSEIEKGFRGSNLEDQCTHRYKIYVEGNAWSVSEKYILSCDSMTLLVKPEYYDFFIRSMVPMKHYWPIRRNNKCRDLKFAVEWGNNNTEKAQVIGRQGSDYMMQNLEMKYVYDYMLYVLQGYGKLMKLDVTVPENATEVCSETMACPITDGGLIRQCMDDSLVMSPSIKAACNLPKPYGDNELKRILKKQESVKRRVRKWTDEYWNNRHVAQATEDHHYQQQHKIATNLSSKLAKTRVTAKIHIFVFFIFLLSASLSWIFFTFVLGESRFQDVISVFTRNTNKSATTITNIPKTIPLNCTLLNNATTQTCPSNYPTKFEPTISSSETCPDYFRWIQQDLKVWQETGITRETLERAKPNAHFRVVIKSGRLYVDQYVKSYQTRDVFTIWGILQLLRTYPGQIPDLELLFLCYDKPVIWKRDFNKTREDTWPPPPLFRYCGQSVTVMHTTSCSLIGASGVNIKEWKKLSVALQEGNKRVKWKDRIPYAYWKGNPHVSTPIRKELMRCNFSDKNESKKGFKGSNLEDQCTHRYKIYIEGEAWSVSEKYILSCDSMTLLVKPEYHDFFIRSMIPMKHYWPIRQNNKCGDLKFAVEWGNNNTDKAQVIGRQGSDYIMKNLEMKYVYDYMFYVLQGYGKLMKLDVTVPENATEVCSETMACPITDGRLIRQCMDDSLVMSPSVKAACNLPKPYGDYELKRILKKRQSAERKVMKWTDEYWNLRIISARLKPREERTHHGDGYGGVNASVEIRFDGQIVKTSTKIDDASPVWNEKFFFNISDTEDLSNLILEAYVYNKTSSITKSCLGKIRIFGTAFVPYSEAVGMHYPLEKEKRSVFFSAVRGELALKVYVTDSPSLKVPNINPTKKVTSHTRHKFHNIPTTEISKPSQQRDPEPPQPQPRPPQPRPPQPRPRSPQLEPLQTLLPQPPPVMGASRFPAARYDSPLPQAAMGFDPTPPDYSIKETNPILGGGRQARNTRAHDLVEPMEFLYVRVVKARNLPTMDPTGSLDPYVEVKLGNFTAKTKHFEKNKNPIWNEVFAFSKSDQQSNFLEVIVMDKDVIKDDFVGSIRFDLDEVPTRVAPDSPLAPEWYVVNVERGGEIMLAVWFGTQADEAFSDATYSDALTALNKSSVRSKIYHSPRLWYLRVNVIEAQDLVIVPDRTRAPNPYVKIKLGNQMVRTKSNQLLNPRWNEEFTLVAAEPFEDLEISIEDRVAVNREETLGSAKIPFDIIERRVSDNRIVPNRWFSLKFENQRRARVATTRILLNVCLEGGYHVLDESTYYSSDFRPSMKELWTRQQPSLGVLELGILGVEGLNMSHDGKKETVDAYCVAKYGTKWVRTRTVTNCFNPRFNEQYTWEVYEPATVITIGVFDNNQINGGNNKDGKIGKVRVRISTLESGRLYTNSYPLLVLRPSGVKNMGELHLAIRFTCTSMFQMLVQYWKPLLPKMHYVRPLKVVHQEILRQHAVSLVAARLSRTEPPLRKEVIEYITGSDSHFWSVRKSRANFFRLTSVLSCLLGTGEWFQDICTWKKPVASAAVHVLYLAFVCLSEMILPITSLLLFMLGVWNYRLRPRQPPHMDTRLSFADNVHPEELNEEFDTFPYSSQDPGTVKMRYERLRGIASRAQTVVGDIAGQGERVQALLSWRDPRATSIFMVLCLVSSVVLYVVPFKVFVLLGGLYIMRHPRFRRKTPPGLVNFFKRLPAKTDCML</sequence>
<keyword evidence="4" id="KW-0677">Repeat</keyword>
<dbReference type="Pfam" id="PF08372">
    <property type="entry name" value="PRT_C"/>
    <property type="match status" value="1"/>
</dbReference>
<dbReference type="EMBL" id="JAGKQM010000009">
    <property type="protein sequence ID" value="KAH0912514.1"/>
    <property type="molecule type" value="Genomic_DNA"/>
</dbReference>
<dbReference type="InterPro" id="IPR035892">
    <property type="entry name" value="C2_domain_sf"/>
</dbReference>
<keyword evidence="5" id="KW-0106">Calcium</keyword>
<reference evidence="12 13" key="1">
    <citation type="submission" date="2021-05" db="EMBL/GenBank/DDBJ databases">
        <title>Genome Assembly of Synthetic Allotetraploid Brassica napus Reveals Homoeologous Exchanges between Subgenomes.</title>
        <authorList>
            <person name="Davis J.T."/>
        </authorList>
    </citation>
    <scope>NUCLEOTIDE SEQUENCE [LARGE SCALE GENOMIC DNA]</scope>
    <source>
        <strain evidence="13">cv. Da-Ae</strain>
        <tissue evidence="12">Seedling</tissue>
    </source>
</reference>
<feature type="domain" description="C2" evidence="11">
    <location>
        <begin position="2282"/>
        <end position="2403"/>
    </location>
</feature>
<evidence type="ECO:0000256" key="4">
    <source>
        <dbReference type="ARBA" id="ARBA00022737"/>
    </source>
</evidence>
<dbReference type="Pfam" id="PF00168">
    <property type="entry name" value="C2"/>
    <property type="match status" value="4"/>
</dbReference>
<dbReference type="InterPro" id="IPR047258">
    <property type="entry name" value="C2C_MCTP_PRT_plant"/>
</dbReference>
<feature type="transmembrane region" description="Helical" evidence="10">
    <location>
        <begin position="2852"/>
        <end position="2878"/>
    </location>
</feature>
<evidence type="ECO:0000256" key="10">
    <source>
        <dbReference type="SAM" id="Phobius"/>
    </source>
</evidence>
<evidence type="ECO:0000256" key="7">
    <source>
        <dbReference type="ARBA" id="ARBA00023136"/>
    </source>
</evidence>
<comment type="subcellular location">
    <subcellularLocation>
        <location evidence="1">Membrane</location>
        <topology evidence="1">Multi-pass membrane protein</topology>
    </subcellularLocation>
</comment>
<evidence type="ECO:0000256" key="3">
    <source>
        <dbReference type="ARBA" id="ARBA00022692"/>
    </source>
</evidence>
<feature type="compositionally biased region" description="Pro residues" evidence="9">
    <location>
        <begin position="2208"/>
        <end position="2226"/>
    </location>
</feature>